<proteinExistence type="predicted"/>
<accession>A0ABW2JCT2</accession>
<dbReference type="EMBL" id="JBHTCF010000001">
    <property type="protein sequence ID" value="MFC7303185.1"/>
    <property type="molecule type" value="Genomic_DNA"/>
</dbReference>
<dbReference type="RefSeq" id="WP_381826075.1">
    <property type="nucleotide sequence ID" value="NZ_JBHTCF010000001.1"/>
</dbReference>
<evidence type="ECO:0000313" key="2">
    <source>
        <dbReference type="Proteomes" id="UP001596523"/>
    </source>
</evidence>
<protein>
    <submittedName>
        <fullName evidence="1">Uncharacterized protein</fullName>
    </submittedName>
</protein>
<sequence length="143" mass="16206">MMALEACFVSARSNRIRQILGEFGELGWYKSTPSEHPMYGYPQVPYISWRYKDPDEGLGVMIQRVFDEVPTDVSWSFDASSRNWLLAPSRLLDEASKLGRRGFSEALVQIMEADPEFCISANSDLDRMLNALEDKAQGMSSEV</sequence>
<gene>
    <name evidence="1" type="ORF">ACFQVC_03005</name>
</gene>
<name>A0ABW2JCT2_9ACTN</name>
<comment type="caution">
    <text evidence="1">The sequence shown here is derived from an EMBL/GenBank/DDBJ whole genome shotgun (WGS) entry which is preliminary data.</text>
</comment>
<keyword evidence="2" id="KW-1185">Reference proteome</keyword>
<dbReference type="Proteomes" id="UP001596523">
    <property type="component" value="Unassembled WGS sequence"/>
</dbReference>
<reference evidence="2" key="1">
    <citation type="journal article" date="2019" name="Int. J. Syst. Evol. Microbiol.">
        <title>The Global Catalogue of Microorganisms (GCM) 10K type strain sequencing project: providing services to taxonomists for standard genome sequencing and annotation.</title>
        <authorList>
            <consortium name="The Broad Institute Genomics Platform"/>
            <consortium name="The Broad Institute Genome Sequencing Center for Infectious Disease"/>
            <person name="Wu L."/>
            <person name="Ma J."/>
        </authorList>
    </citation>
    <scope>NUCLEOTIDE SEQUENCE [LARGE SCALE GENOMIC DNA]</scope>
    <source>
        <strain evidence="2">SYNS20</strain>
    </source>
</reference>
<organism evidence="1 2">
    <name type="scientific">Streptomyces monticola</name>
    <dbReference type="NCBI Taxonomy" id="2666263"/>
    <lineage>
        <taxon>Bacteria</taxon>
        <taxon>Bacillati</taxon>
        <taxon>Actinomycetota</taxon>
        <taxon>Actinomycetes</taxon>
        <taxon>Kitasatosporales</taxon>
        <taxon>Streptomycetaceae</taxon>
        <taxon>Streptomyces</taxon>
    </lineage>
</organism>
<evidence type="ECO:0000313" key="1">
    <source>
        <dbReference type="EMBL" id="MFC7303185.1"/>
    </source>
</evidence>